<proteinExistence type="predicted"/>
<gene>
    <name evidence="3" type="ORF">P3T76_001384</name>
</gene>
<dbReference type="GO" id="GO:0007032">
    <property type="term" value="P:endosome organization"/>
    <property type="evidence" value="ECO:0007669"/>
    <property type="project" value="InterPro"/>
</dbReference>
<feature type="domain" description="DnaJ homologue subfamily C GRV2/DNAJC13 N-terminal" evidence="2">
    <location>
        <begin position="251"/>
        <end position="532"/>
    </location>
</feature>
<accession>A0AAD9GZ82</accession>
<comment type="caution">
    <text evidence="3">The sequence shown here is derived from an EMBL/GenBank/DDBJ whole genome shotgun (WGS) entry which is preliminary data.</text>
</comment>
<dbReference type="Pfam" id="PF19432">
    <property type="entry name" value="RME-8_N"/>
    <property type="match status" value="1"/>
</dbReference>
<dbReference type="EMBL" id="JASMQC010000002">
    <property type="protein sequence ID" value="KAK1947374.1"/>
    <property type="molecule type" value="Genomic_DNA"/>
</dbReference>
<feature type="compositionally biased region" description="Low complexity" evidence="1">
    <location>
        <begin position="762"/>
        <end position="782"/>
    </location>
</feature>
<evidence type="ECO:0000259" key="2">
    <source>
        <dbReference type="Pfam" id="PF19432"/>
    </source>
</evidence>
<dbReference type="PANTHER" id="PTHR36983">
    <property type="entry name" value="DNAJ HOMOLOG SUBFAMILY C MEMBER 13"/>
    <property type="match status" value="1"/>
</dbReference>
<keyword evidence="4" id="KW-1185">Reference proteome</keyword>
<dbReference type="GO" id="GO:0006898">
    <property type="term" value="P:receptor-mediated endocytosis"/>
    <property type="evidence" value="ECO:0007669"/>
    <property type="project" value="TreeGrafter"/>
</dbReference>
<feature type="region of interest" description="Disordered" evidence="1">
    <location>
        <begin position="1233"/>
        <end position="1268"/>
    </location>
</feature>
<dbReference type="InterPro" id="IPR044978">
    <property type="entry name" value="GRV2/DNAJC13"/>
</dbReference>
<dbReference type="Proteomes" id="UP001259832">
    <property type="component" value="Unassembled WGS sequence"/>
</dbReference>
<dbReference type="InterPro" id="IPR045802">
    <property type="entry name" value="GRV2/DNAJC13_N"/>
</dbReference>
<feature type="compositionally biased region" description="Acidic residues" evidence="1">
    <location>
        <begin position="1246"/>
        <end position="1256"/>
    </location>
</feature>
<feature type="compositionally biased region" description="Basic and acidic residues" evidence="1">
    <location>
        <begin position="1233"/>
        <end position="1245"/>
    </location>
</feature>
<sequence>MLLLDMGQAGSVQQKSALRDVLALRRPNVSNTELEEVLRTFCALFPLELQVPVDVNPNLISSVVGVDVKERRLFDVVHGLLKDQTEQALRNNSRDMTELILTSFRRIIRWRELYRLCAKCSMKPFLTCLYRLSPRLVLSVLETLHLMMSPCPGFEVGDKTAERCEAANRRNFGDAGGYEVLRSLLVQYGTSLVMKGQKEGVLAVLEGVLKLFHLALVKRRVATDMVTCTEAVGALMNARVSLLDLCHCRDGNGQVMRLAVALVKELFCIVDLNQVHELQEAAREYGALLYALETAVQEDTDETTEDAKETQGDFEIREMCVDLVEVFCAGNTRSKKTIYRMFPVDLFIPAKPRVELMPRHTGGSPSSMMHKIPVAARSVRTLPNFSFEIEQHPRRTSIAAPNASTPNGSTDMKRNRVVALAYNAMNFGGSAFERWLGDAREKGEHWREIIEAVRQTHERPELVWRSSMRAELRQALQSEIDALERHRQLMTEDDTEQSGELIPRWDHEMFYVEYPSIHEELVVNGYFVEYLIPRVADLATTYEITEPVVLAWHLSDQLAIEHDENWALLCVRCLRLVIRRYAMIFHGQLPTQYVLVLLRDHMNHSPAFVRECFLLLNTAIITTRSTPSQSFNQLCMSITHAVVDVITDPVLLATFSGPLEAEEESSQSISPRLAEPEDEAVSVVNERDALIRAGVSLLLTIIRRGKFVLRLIRPRRMFLCRLLAVETLDHLSITRLLFVLRQLTLLDSTIDYTSSTGSNGVSRVSSASSPSRPSSSVSSHSSTTTDSNWRSLTLVYVLLASCDPKGMGMCVAAAEFLKECCESSSSLRGTSGTENTSSALPSNELNDLLNEALGFGGCGISRLLVSSSAETFVDTFNASQKRAADVNWGRKQRVRLYRYLKHKYLGSGGSLESKTSWSKFKEDDTEHRYEDDDLFIGNIFLRSYIEGDGDFLNEWTPEMYTELINSLFEELVILGRRKSGYVGAESTGPLPSPPHRPSLIQSSSSGVSCAAEPWEVQVLILKALARLVPSHCDQVKIKNEYYDSLLAPLRRSMLSDIDQVRGILSLELFVALISVPETRSVNTAACRLFLEEKGLSVLADSLERMRSPSFQQLLQTVEVFGPRRRSNPSNQNMARVLLYRFTDVLSILARQKEAGIRAITKNPDVITALIELSCRQTIMQYADIDAASVCLSCLGGLCHYDELRSLVVNAGGLLSLLDTVAFCPAEELDKASIRESQGTDERSESEASDTDEGQEDDSSRVADNNGKITSVEETEEFQRIPSRFFGAIRSAALVLRACLGPRNALTPSLPTQVLYQLLTPSFVRVLRASPDQFILELQTTEDISTATLIWTVSMRQRLQKCITTELAKVKVAAAAKTWPRWNPEHFVAADSFRYQYSELTEVLVLHDVYLANFVATPVEDLDLGDIDMASFSEALLISIQSHENVLRILQDRGSSDPTKENAVRLMRQALDKLVSKHPQHNLEVDVIPLSDGSPAVSPTASPAIFSPETLAAAGYNFSPTDDRDWRIERCSSSGIEDLTV</sequence>
<evidence type="ECO:0000313" key="3">
    <source>
        <dbReference type="EMBL" id="KAK1947374.1"/>
    </source>
</evidence>
<dbReference type="GO" id="GO:2000641">
    <property type="term" value="P:regulation of early endosome to late endosome transport"/>
    <property type="evidence" value="ECO:0007669"/>
    <property type="project" value="InterPro"/>
</dbReference>
<organism evidence="3 4">
    <name type="scientific">Phytophthora citrophthora</name>
    <dbReference type="NCBI Taxonomy" id="4793"/>
    <lineage>
        <taxon>Eukaryota</taxon>
        <taxon>Sar</taxon>
        <taxon>Stramenopiles</taxon>
        <taxon>Oomycota</taxon>
        <taxon>Peronosporomycetes</taxon>
        <taxon>Peronosporales</taxon>
        <taxon>Peronosporaceae</taxon>
        <taxon>Phytophthora</taxon>
    </lineage>
</organism>
<feature type="region of interest" description="Disordered" evidence="1">
    <location>
        <begin position="755"/>
        <end position="786"/>
    </location>
</feature>
<reference evidence="3" key="1">
    <citation type="submission" date="2023-08" db="EMBL/GenBank/DDBJ databases">
        <title>Reference Genome Resource for the Citrus Pathogen Phytophthora citrophthora.</title>
        <authorList>
            <person name="Moller H."/>
            <person name="Coetzee B."/>
            <person name="Rose L.J."/>
            <person name="Van Niekerk J.M."/>
        </authorList>
    </citation>
    <scope>NUCLEOTIDE SEQUENCE</scope>
    <source>
        <strain evidence="3">STE-U-9442</strain>
    </source>
</reference>
<protein>
    <submittedName>
        <fullName evidence="3">DnaJ subfamily C GRV2</fullName>
    </submittedName>
</protein>
<name>A0AAD9GZ82_9STRA</name>
<dbReference type="PANTHER" id="PTHR36983:SF2">
    <property type="entry name" value="DNAJ HOMOLOG SUBFAMILY C MEMBER 13"/>
    <property type="match status" value="1"/>
</dbReference>
<evidence type="ECO:0000256" key="1">
    <source>
        <dbReference type="SAM" id="MobiDB-lite"/>
    </source>
</evidence>
<evidence type="ECO:0000313" key="4">
    <source>
        <dbReference type="Proteomes" id="UP001259832"/>
    </source>
</evidence>
<dbReference type="GO" id="GO:0010008">
    <property type="term" value="C:endosome membrane"/>
    <property type="evidence" value="ECO:0007669"/>
    <property type="project" value="TreeGrafter"/>
</dbReference>